<dbReference type="Pfam" id="PF26130">
    <property type="entry name" value="PB1-like"/>
    <property type="match status" value="1"/>
</dbReference>
<evidence type="ECO:0000313" key="2">
    <source>
        <dbReference type="EMBL" id="KAJ0226847.1"/>
    </source>
</evidence>
<accession>A0A9R1XY63</accession>
<gene>
    <name evidence="2" type="ORF">LSAT_V11C100030570</name>
</gene>
<organism evidence="2 3">
    <name type="scientific">Lactuca sativa</name>
    <name type="common">Garden lettuce</name>
    <dbReference type="NCBI Taxonomy" id="4236"/>
    <lineage>
        <taxon>Eukaryota</taxon>
        <taxon>Viridiplantae</taxon>
        <taxon>Streptophyta</taxon>
        <taxon>Embryophyta</taxon>
        <taxon>Tracheophyta</taxon>
        <taxon>Spermatophyta</taxon>
        <taxon>Magnoliopsida</taxon>
        <taxon>eudicotyledons</taxon>
        <taxon>Gunneridae</taxon>
        <taxon>Pentapetalae</taxon>
        <taxon>asterids</taxon>
        <taxon>campanulids</taxon>
        <taxon>Asterales</taxon>
        <taxon>Asteraceae</taxon>
        <taxon>Cichorioideae</taxon>
        <taxon>Cichorieae</taxon>
        <taxon>Lactucinae</taxon>
        <taxon>Lactuca</taxon>
    </lineage>
</organism>
<sequence>MVLSIWCLQEKFASVQDLPKRYEGYVKYFTLKIHYSSIFTKALGRKYIDGNVAYADDVDTDLFLVHELDDMVQELGYKTEETLYYYFRIPEYPLEYGLMPLGKDQYVLKMVSYIPKHRLIRVYIENDQTRVPSYFKSPFKVVIEELEPESVSPKMNRKKLCRRDVGSCSRNLDLNQSVNPVFYQSQVLDLDEGHDYSKTIFPYIILQLWNMSQGFRTYKERRNPSYNEEVMARRSFTAKPARHREA</sequence>
<keyword evidence="3" id="KW-1185">Reference proteome</keyword>
<name>A0A9R1XY63_LACSA</name>
<evidence type="ECO:0000259" key="1">
    <source>
        <dbReference type="Pfam" id="PF26130"/>
    </source>
</evidence>
<feature type="domain" description="PB1-like" evidence="1">
    <location>
        <begin position="28"/>
        <end position="125"/>
    </location>
</feature>
<dbReference type="AlphaFoldDB" id="A0A9R1XY63"/>
<reference evidence="2 3" key="1">
    <citation type="journal article" date="2017" name="Nat. Commun.">
        <title>Genome assembly with in vitro proximity ligation data and whole-genome triplication in lettuce.</title>
        <authorList>
            <person name="Reyes-Chin-Wo S."/>
            <person name="Wang Z."/>
            <person name="Yang X."/>
            <person name="Kozik A."/>
            <person name="Arikit S."/>
            <person name="Song C."/>
            <person name="Xia L."/>
            <person name="Froenicke L."/>
            <person name="Lavelle D.O."/>
            <person name="Truco M.J."/>
            <person name="Xia R."/>
            <person name="Zhu S."/>
            <person name="Xu C."/>
            <person name="Xu H."/>
            <person name="Xu X."/>
            <person name="Cox K."/>
            <person name="Korf I."/>
            <person name="Meyers B.C."/>
            <person name="Michelmore R.W."/>
        </authorList>
    </citation>
    <scope>NUCLEOTIDE SEQUENCE [LARGE SCALE GENOMIC DNA]</scope>
    <source>
        <strain evidence="3">cv. Salinas</strain>
        <tissue evidence="2">Seedlings</tissue>
    </source>
</reference>
<evidence type="ECO:0000313" key="3">
    <source>
        <dbReference type="Proteomes" id="UP000235145"/>
    </source>
</evidence>
<dbReference type="Proteomes" id="UP000235145">
    <property type="component" value="Unassembled WGS sequence"/>
</dbReference>
<proteinExistence type="predicted"/>
<dbReference type="EMBL" id="NBSK02000001">
    <property type="protein sequence ID" value="KAJ0226847.1"/>
    <property type="molecule type" value="Genomic_DNA"/>
</dbReference>
<dbReference type="InterPro" id="IPR058594">
    <property type="entry name" value="PB1-like_dom_pln"/>
</dbReference>
<protein>
    <recommendedName>
        <fullName evidence="1">PB1-like domain-containing protein</fullName>
    </recommendedName>
</protein>
<comment type="caution">
    <text evidence="2">The sequence shown here is derived from an EMBL/GenBank/DDBJ whole genome shotgun (WGS) entry which is preliminary data.</text>
</comment>